<evidence type="ECO:0000256" key="1">
    <source>
        <dbReference type="SAM" id="MobiDB-lite"/>
    </source>
</evidence>
<evidence type="ECO:0000313" key="3">
    <source>
        <dbReference type="Proteomes" id="UP000784294"/>
    </source>
</evidence>
<feature type="compositionally biased region" description="Basic and acidic residues" evidence="1">
    <location>
        <begin position="369"/>
        <end position="386"/>
    </location>
</feature>
<comment type="caution">
    <text evidence="2">The sequence shown here is derived from an EMBL/GenBank/DDBJ whole genome shotgun (WGS) entry which is preliminary data.</text>
</comment>
<protein>
    <submittedName>
        <fullName evidence="2">Uncharacterized protein</fullName>
    </submittedName>
</protein>
<proteinExistence type="predicted"/>
<feature type="compositionally biased region" description="Polar residues" evidence="1">
    <location>
        <begin position="387"/>
        <end position="410"/>
    </location>
</feature>
<accession>A0A448XME1</accession>
<organism evidence="2 3">
    <name type="scientific">Protopolystoma xenopodis</name>
    <dbReference type="NCBI Taxonomy" id="117903"/>
    <lineage>
        <taxon>Eukaryota</taxon>
        <taxon>Metazoa</taxon>
        <taxon>Spiralia</taxon>
        <taxon>Lophotrochozoa</taxon>
        <taxon>Platyhelminthes</taxon>
        <taxon>Monogenea</taxon>
        <taxon>Polyopisthocotylea</taxon>
        <taxon>Polystomatidea</taxon>
        <taxon>Polystomatidae</taxon>
        <taxon>Protopolystoma</taxon>
    </lineage>
</organism>
<gene>
    <name evidence="2" type="ORF">PXEA_LOCUS33669</name>
</gene>
<reference evidence="2" key="1">
    <citation type="submission" date="2018-11" db="EMBL/GenBank/DDBJ databases">
        <authorList>
            <consortium name="Pathogen Informatics"/>
        </authorList>
    </citation>
    <scope>NUCLEOTIDE SEQUENCE</scope>
</reference>
<feature type="region of interest" description="Disordered" evidence="1">
    <location>
        <begin position="369"/>
        <end position="410"/>
    </location>
</feature>
<dbReference type="AlphaFoldDB" id="A0A448XME1"/>
<keyword evidence="3" id="KW-1185">Reference proteome</keyword>
<name>A0A448XME1_9PLAT</name>
<dbReference type="Proteomes" id="UP000784294">
    <property type="component" value="Unassembled WGS sequence"/>
</dbReference>
<sequence length="428" mass="47518">MSDHPKQFYSTSSWISRAGVTLAYTPEDTLKSFIVPLSGDASIAENHKHAAHIDNSHREEQLSNLPTSIDPYSLEYQSKIPFHPNRPGEQFSSITELKSDADKLFFNSNQSAKTHLQSKYSSTGIAPDLDASLAESTDLEEFELLEQYAESGSFSGNNLSKSLRSDVEHTDLRQYLSSKLFKDQNSNSPIYYQDSISGSDSFPKLAMGVNAFILPTPEHDASNNASTIIPPNEDLLDLKGDQVCIIQPTLTHKSFSPTMSQEASLSPDPLSAEPTSLKIHDENSVSVPVSVQPKRKVARLLSHKDNESILSQSTVKWPEPELAIHHWPIITQHKLRSQSENQTKLGVADATSQCLFPRLMCRSTGLTKSIEEKSQTEESVWDRPEKTNSLPQARSNPTEQATTTVEPVAQKQTDPSNSLIFYMVALIF</sequence>
<dbReference type="EMBL" id="CAAALY010264111">
    <property type="protein sequence ID" value="VEL40229.1"/>
    <property type="molecule type" value="Genomic_DNA"/>
</dbReference>
<evidence type="ECO:0000313" key="2">
    <source>
        <dbReference type="EMBL" id="VEL40229.1"/>
    </source>
</evidence>